<feature type="region of interest" description="Disordered" evidence="2">
    <location>
        <begin position="511"/>
        <end position="533"/>
    </location>
</feature>
<accession>A0AAW0EM82</accession>
<evidence type="ECO:0000256" key="2">
    <source>
        <dbReference type="SAM" id="MobiDB-lite"/>
    </source>
</evidence>
<dbReference type="PANTHER" id="PTHR13037">
    <property type="entry name" value="FORMIN"/>
    <property type="match status" value="1"/>
</dbReference>
<comment type="caution">
    <text evidence="3">The sequence shown here is derived from an EMBL/GenBank/DDBJ whole genome shotgun (WGS) entry which is preliminary data.</text>
</comment>
<feature type="region of interest" description="Disordered" evidence="2">
    <location>
        <begin position="697"/>
        <end position="724"/>
    </location>
</feature>
<feature type="region of interest" description="Disordered" evidence="2">
    <location>
        <begin position="1169"/>
        <end position="1189"/>
    </location>
</feature>
<reference evidence="3 4" key="1">
    <citation type="journal article" date="2021" name="MBio">
        <title>A New Model Trypanosomatid, Novymonas esmeraldas: Genomic Perception of Its 'Candidatus Pandoraea novymonadis' Endosymbiont.</title>
        <authorList>
            <person name="Zakharova A."/>
            <person name="Saura A."/>
            <person name="Butenko A."/>
            <person name="Podesvova L."/>
            <person name="Warmusova S."/>
            <person name="Kostygov A.Y."/>
            <person name="Nenarokova A."/>
            <person name="Lukes J."/>
            <person name="Opperdoes F.R."/>
            <person name="Yurchenko V."/>
        </authorList>
    </citation>
    <scope>NUCLEOTIDE SEQUENCE [LARGE SCALE GENOMIC DNA]</scope>
    <source>
        <strain evidence="3 4">E262AT.01</strain>
    </source>
</reference>
<feature type="region of interest" description="Disordered" evidence="2">
    <location>
        <begin position="555"/>
        <end position="585"/>
    </location>
</feature>
<evidence type="ECO:0008006" key="5">
    <source>
        <dbReference type="Google" id="ProtNLM"/>
    </source>
</evidence>
<feature type="compositionally biased region" description="Basic residues" evidence="2">
    <location>
        <begin position="202"/>
        <end position="211"/>
    </location>
</feature>
<feature type="compositionally biased region" description="Basic and acidic residues" evidence="2">
    <location>
        <begin position="2081"/>
        <end position="2090"/>
    </location>
</feature>
<feature type="region of interest" description="Disordered" evidence="2">
    <location>
        <begin position="1959"/>
        <end position="1998"/>
    </location>
</feature>
<name>A0AAW0EM82_9TRYP</name>
<sequence>MRGEGGDTAVGGGKRRCRAAALSVSRAEAHSSSAAAALVGASPLPPSSSALCGLPVVPSLPAAPLLRGSLLQSLVCSLLRPRPSAAVAAALASSVAPASASLVPTGHRCCRLSCCLTHVRSAAPFPSHVTALRQFSAAPVLTRAASTLRHCTTRPHAAADQGTTPALLLDLNEARDVPAAAAAAESQQGDADADAAQQRTRPSQRFHRQRARSPPPPPPPPPKDGQRSGEAEDTTARWHRASPAGDGARDSSGHRRTAPAAETRVSSASERRGSASPATSWSARERRRGGTPGRPGGGDNGWASRLSTSAAPEEMEEEGAVRTTWGGSAAAEMRRDRQGGSDVRRTDSGQERAGRPRSTPSAPTPPPPPSSPQQRSPPTSTSAGDVDDAASRRLLMLHLTARRNYESTKGSASVFASIERLCAAALMEDCFLEHLTAAAAAGAAAAAPASVRLAFTSATSTPHSSSSSSPTALGVLDVPPSVVRWLDTAITLPELSVGTMLETLQRVLTEASSDAEPCEEGPSSAAGAPCPSRDASATDAALSAWCDAWDRQQGDGAADAGTIDGNSHLSKRTSAAAPPPQSGAARATWWHGSRVAVAQVLLSHFVGGDTVPNGAVEHLAAQPHHSVSKAAVELMLPLTSLLSTLAMFKVWVSEVTIRAEYRALVGNGSPAAAAAQAAGTDAVPGTYTHLCHTARRFHATPHPSPSGGGSADVEGERDSEAAAASQAVRSSAQQFLQSIAKVDVVLPGGPSAVAGTADAPLAALDAQVTYTATALDTMINVLLRCLLMYIPALPHAVRNRILQYCIAPWLRQHEVLFTRAACWATLLDTSDALAALRALPAASSTAPSPSTPVSDLSIVFLPLERLVQLLRVLAQPSALDRHSPHVQKLLCIPAAASAPTTRQLHHLHWRQVVSVAQGSEARQRLAHTLLSVFLAAVQCEGSPVATLVTDTVTQDMKAGQQRRGGEMLRQCISICHWAFDVDQRAERQRRGRGAAADGDLLPLLSRACSSRGDAAAPLRDGQPVVLAQLAVQSALPYSLSRHVLCCFGSLLLSEWCCAVPQRAPLILAALQSAVAAPAAVVLRSALHTVALQTCGDDGQRHDCTAAAAAALVPSFELRRVAGSAEWRAVAPAVVVCTAHASPAWLTAMWAYVAIELRLLPRRMSEVLQATHAGADPRPGEEAAAGERRDGAPHGIETCYLQLEELSFMCAWLVVMTRRVSTSGVATAAATAVTAATEAASAAPAGADKVRAAFAQCIRAVLSVWTQSGSDAAVAERLLRAFPHSSHSATDASAPPPSTEEVEEAGQASDAASLALLVELAEAARVHVWTHALRGAVEEWAQKTRFIHDQSHGSLAATPPASAPRVAGDTAASAAGVGGGATPQCADAAATTPPPLTSPDLDPALHRWWRILFEEELGLPSARLYLAQVYAELRRLVVARSAPPAASETDDSGGDVAIFSAAEVVVVVRALSSISSRSATSVVAGHYGAAAFSLVSSEGGSTSILAAMRRVALHAAAAASPVTAPATAAVSGGAAVAATAAAAPSSSSLAGTAAAEPESSAVAASLTHVRTVVVEVVDAIMTRIEKSLMASVVAHSAVLPAVTLVEAAWLCLCPLSTLCHAVRHHATPPPPSAAACQDAALLTLPFVPRTMTAAPIAAHLHGSLRQSSSPWLRSLHDTVVTSDHACRIAVCLCCEYIPLSLSSPSQGDASAVADGSGDEEEVEEVRLLRDFVGQLHMSCAESIVHSYRSDAAATVAHEEPPTLEAAAAAAAPHGSGAGVDGADGSALEGEEGEEGSAQSGVPLQEHGRRFGHVTILTCALHQRLSMQERVVRGNTAAPSLGEEELRELRHMYEALIGAVAAYAPHARHGGAAEVLHALGVVTRRMPLALLRPCRAGEDGAALCTTDALVRRFEEEVQRLMPHVDGELLRRVKARVPQLRVVLLVCSAKASVEAALRRVPAASATPPRLQRGEGIGAKPDEAGPRDATATATPLGSPTLSMRRQWPQVPLASLVHRAAAERPLLVRYASYLCAVAVAAPGQSTAMLPAAAAVRDARERFSWEEVGIAFKALTVSAATFHKRHMSEEPQREDVAAGQDVAGGGGGGGGGPATAAQEQPRRSRGDVPHAAGAVGKSASSSTTDRLPVVVGELSAPRGSGAAPLRVHRTAGATSALRAAPAPLRHTWGDLSRRLLQCEDDPALSAPVLWVLALHCGASVGCAETLVFERLLACLVVGSVQPRTTPGATAVAGGPGATRVAALDVDTWTLVLDACGAAVSHDCRRTYWLLLREELEAFLKRTRTAAEGGGGGGVDGARLCGLLETMPSLVVGDAAFWSNVKRCVVAWGDALAHDDASMVAQLQRSFNWAVQCAGQPRLAFRDTWTASDTAADADAVAVWLEQQLAAFEPGTAPVRRSCKPDAHVRGTSL</sequence>
<dbReference type="Proteomes" id="UP001430356">
    <property type="component" value="Unassembled WGS sequence"/>
</dbReference>
<feature type="compositionally biased region" description="Pro residues" evidence="2">
    <location>
        <begin position="362"/>
        <end position="371"/>
    </location>
</feature>
<feature type="compositionally biased region" description="Basic and acidic residues" evidence="2">
    <location>
        <begin position="224"/>
        <end position="236"/>
    </location>
</feature>
<feature type="compositionally biased region" description="Basic and acidic residues" evidence="2">
    <location>
        <begin position="1177"/>
        <end position="1189"/>
    </location>
</feature>
<feature type="region of interest" description="Disordered" evidence="2">
    <location>
        <begin position="2078"/>
        <end position="2140"/>
    </location>
</feature>
<dbReference type="EMBL" id="JAECZO010000042">
    <property type="protein sequence ID" value="KAK7194769.1"/>
    <property type="molecule type" value="Genomic_DNA"/>
</dbReference>
<feature type="region of interest" description="Disordered" evidence="2">
    <location>
        <begin position="1763"/>
        <end position="1803"/>
    </location>
</feature>
<evidence type="ECO:0000313" key="3">
    <source>
        <dbReference type="EMBL" id="KAK7194769.1"/>
    </source>
</evidence>
<feature type="compositionally biased region" description="Low complexity" evidence="2">
    <location>
        <begin position="2125"/>
        <end position="2136"/>
    </location>
</feature>
<feature type="compositionally biased region" description="Pro residues" evidence="2">
    <location>
        <begin position="213"/>
        <end position="223"/>
    </location>
</feature>
<organism evidence="3 4">
    <name type="scientific">Novymonas esmeraldas</name>
    <dbReference type="NCBI Taxonomy" id="1808958"/>
    <lineage>
        <taxon>Eukaryota</taxon>
        <taxon>Discoba</taxon>
        <taxon>Euglenozoa</taxon>
        <taxon>Kinetoplastea</taxon>
        <taxon>Metakinetoplastina</taxon>
        <taxon>Trypanosomatida</taxon>
        <taxon>Trypanosomatidae</taxon>
        <taxon>Novymonas</taxon>
    </lineage>
</organism>
<keyword evidence="1" id="KW-0945">Host-virus interaction</keyword>
<feature type="compositionally biased region" description="Low complexity" evidence="2">
    <location>
        <begin position="555"/>
        <end position="565"/>
    </location>
</feature>
<feature type="region of interest" description="Disordered" evidence="2">
    <location>
        <begin position="1285"/>
        <end position="1306"/>
    </location>
</feature>
<feature type="compositionally biased region" description="Gly residues" evidence="2">
    <location>
        <begin position="290"/>
        <end position="300"/>
    </location>
</feature>
<protein>
    <recommendedName>
        <fullName evidence="5">Non-specific serine/threonine protein kinase</fullName>
    </recommendedName>
</protein>
<gene>
    <name evidence="3" type="ORF">NESM_000397000</name>
</gene>
<keyword evidence="4" id="KW-1185">Reference proteome</keyword>
<feature type="region of interest" description="Disordered" evidence="2">
    <location>
        <begin position="178"/>
        <end position="388"/>
    </location>
</feature>
<feature type="compositionally biased region" description="Polar residues" evidence="2">
    <location>
        <begin position="1987"/>
        <end position="1998"/>
    </location>
</feature>
<proteinExistence type="predicted"/>
<feature type="compositionally biased region" description="Low complexity" evidence="2">
    <location>
        <begin position="372"/>
        <end position="383"/>
    </location>
</feature>
<evidence type="ECO:0000256" key="1">
    <source>
        <dbReference type="ARBA" id="ARBA00022581"/>
    </source>
</evidence>
<dbReference type="PANTHER" id="PTHR13037:SF24">
    <property type="entry name" value="POLYCOMB PROTEIN PCL-RELATED"/>
    <property type="match status" value="1"/>
</dbReference>
<feature type="compositionally biased region" description="Low complexity" evidence="2">
    <location>
        <begin position="178"/>
        <end position="198"/>
    </location>
</feature>
<feature type="compositionally biased region" description="Gly residues" evidence="2">
    <location>
        <begin position="2096"/>
        <end position="2107"/>
    </location>
</feature>
<feature type="compositionally biased region" description="Basic and acidic residues" evidence="2">
    <location>
        <begin position="332"/>
        <end position="354"/>
    </location>
</feature>
<evidence type="ECO:0000313" key="4">
    <source>
        <dbReference type="Proteomes" id="UP001430356"/>
    </source>
</evidence>